<dbReference type="STRING" id="410332.SAMN04488550_3698"/>
<dbReference type="eggNOG" id="ENOG50341TF">
    <property type="taxonomic scope" value="Bacteria"/>
</dbReference>
<proteinExistence type="predicted"/>
<keyword evidence="4" id="KW-1185">Reference proteome</keyword>
<evidence type="ECO:0000313" key="4">
    <source>
        <dbReference type="Proteomes" id="UP000035009"/>
    </source>
</evidence>
<sequence>MAAERSNKSRRTPRVAGRSTARVEISSDATARRDASVEPAAAVEATAAISGVERKRRRADEVRTASERAKAASDVEPGANDTAGTYRLAAIIAAVAVVIGVIATILAFHPGAELSDNRAFVAQGESDRVLAAARDGACAPFQFDYRKMDKWVSEAETQLTGAALDAFRQYLPTSKKLAAQTQASSDCRVDVMGLAELDNHNAVVVAKLIVSTTKGGAIDQSVMPHVRFALVRDPDHGHDDWQISEIQNY</sequence>
<dbReference type="EMBL" id="BAOP01000007">
    <property type="protein sequence ID" value="GAC79235.1"/>
    <property type="molecule type" value="Genomic_DNA"/>
</dbReference>
<evidence type="ECO:0000256" key="2">
    <source>
        <dbReference type="SAM" id="Phobius"/>
    </source>
</evidence>
<reference evidence="3 4" key="1">
    <citation type="submission" date="2013-02" db="EMBL/GenBank/DDBJ databases">
        <title>Whole genome shotgun sequence of Gordonia malaquae NBRC 108250.</title>
        <authorList>
            <person name="Yoshida I."/>
            <person name="Hosoyama A."/>
            <person name="Tsuchikane K."/>
            <person name="Ando Y."/>
            <person name="Baba S."/>
            <person name="Ohji S."/>
            <person name="Hamada M."/>
            <person name="Tamura T."/>
            <person name="Yamazoe A."/>
            <person name="Yamazaki S."/>
            <person name="Fujita N."/>
        </authorList>
    </citation>
    <scope>NUCLEOTIDE SEQUENCE [LARGE SCALE GENOMIC DNA]</scope>
    <source>
        <strain evidence="3 4">NBRC 108250</strain>
    </source>
</reference>
<evidence type="ECO:0000313" key="3">
    <source>
        <dbReference type="EMBL" id="GAC79235.1"/>
    </source>
</evidence>
<accession>M3UIH6</accession>
<dbReference type="AlphaFoldDB" id="M3UIH6"/>
<feature type="region of interest" description="Disordered" evidence="1">
    <location>
        <begin position="53"/>
        <end position="76"/>
    </location>
</feature>
<protein>
    <recommendedName>
        <fullName evidence="5">Mce-associated membrane protein</fullName>
    </recommendedName>
</protein>
<organism evidence="3 4">
    <name type="scientific">Gordonia malaquae NBRC 108250</name>
    <dbReference type="NCBI Taxonomy" id="1223542"/>
    <lineage>
        <taxon>Bacteria</taxon>
        <taxon>Bacillati</taxon>
        <taxon>Actinomycetota</taxon>
        <taxon>Actinomycetes</taxon>
        <taxon>Mycobacteriales</taxon>
        <taxon>Gordoniaceae</taxon>
        <taxon>Gordonia</taxon>
    </lineage>
</organism>
<keyword evidence="2" id="KW-0472">Membrane</keyword>
<evidence type="ECO:0000256" key="1">
    <source>
        <dbReference type="SAM" id="MobiDB-lite"/>
    </source>
</evidence>
<comment type="caution">
    <text evidence="3">The sequence shown here is derived from an EMBL/GenBank/DDBJ whole genome shotgun (WGS) entry which is preliminary data.</text>
</comment>
<feature type="transmembrane region" description="Helical" evidence="2">
    <location>
        <begin position="88"/>
        <end position="108"/>
    </location>
</feature>
<gene>
    <name evidence="3" type="ORF">GM1_007_01940</name>
</gene>
<keyword evidence="2" id="KW-1133">Transmembrane helix</keyword>
<dbReference type="Proteomes" id="UP000035009">
    <property type="component" value="Unassembled WGS sequence"/>
</dbReference>
<feature type="compositionally biased region" description="Basic and acidic residues" evidence="1">
    <location>
        <begin position="58"/>
        <end position="73"/>
    </location>
</feature>
<name>M3UIH6_GORML</name>
<feature type="region of interest" description="Disordered" evidence="1">
    <location>
        <begin position="1"/>
        <end position="38"/>
    </location>
</feature>
<evidence type="ECO:0008006" key="5">
    <source>
        <dbReference type="Google" id="ProtNLM"/>
    </source>
</evidence>
<dbReference type="OrthoDB" id="4374592at2"/>
<keyword evidence="2" id="KW-0812">Transmembrane</keyword>
<dbReference type="RefSeq" id="WP_008377550.1">
    <property type="nucleotide sequence ID" value="NZ_BAOP01000007.1"/>
</dbReference>